<reference evidence="1 2" key="1">
    <citation type="submission" date="2023-06" db="EMBL/GenBank/DDBJ databases">
        <title>Identification and characterization of antibiotic-resistant Gram-negative bacteria.</title>
        <authorList>
            <person name="Cho G.-S."/>
            <person name="Lee J."/>
            <person name="Tai E."/>
            <person name="Jeong S."/>
            <person name="Kim I."/>
            <person name="Kim B.-E."/>
            <person name="Jeong M.-I."/>
            <person name="Oh K.-K."/>
            <person name="Franz C.M.A.P."/>
        </authorList>
    </citation>
    <scope>NUCLEOTIDE SEQUENCE [LARGE SCALE GENOMIC DNA]</scope>
    <source>
        <strain evidence="1 2">V106_12</strain>
    </source>
</reference>
<sequence length="125" mass="14054">MNKVITLSTLCIAAVATAYISYASFLDKPEYLQAAETRVGSYLTSDYGHVSCNSTKMTDQQWRLDCHNKMKGKSFEFSVYPAEQAPYAVSRPFYLEAVNDNAIQSARQGLMQYLQINTETTNIQS</sequence>
<protein>
    <submittedName>
        <fullName evidence="1">Uncharacterized protein</fullName>
    </submittedName>
</protein>
<organism evidence="1 2">
    <name type="scientific">Lelliottia wanjuensis</name>
    <dbReference type="NCBI Taxonomy" id="3050585"/>
    <lineage>
        <taxon>Bacteria</taxon>
        <taxon>Pseudomonadati</taxon>
        <taxon>Pseudomonadota</taxon>
        <taxon>Gammaproteobacteria</taxon>
        <taxon>Enterobacterales</taxon>
        <taxon>Enterobacteriaceae</taxon>
        <taxon>Lelliottia</taxon>
    </lineage>
</organism>
<accession>A0AAP4D1C7</accession>
<evidence type="ECO:0000313" key="1">
    <source>
        <dbReference type="EMBL" id="MDK9361772.1"/>
    </source>
</evidence>
<dbReference type="AlphaFoldDB" id="A0AAP4D1C7"/>
<proteinExistence type="predicted"/>
<dbReference type="EMBL" id="JASSOM010000002">
    <property type="protein sequence ID" value="MDK9361772.1"/>
    <property type="molecule type" value="Genomic_DNA"/>
</dbReference>
<dbReference type="Proteomes" id="UP001223214">
    <property type="component" value="Unassembled WGS sequence"/>
</dbReference>
<evidence type="ECO:0000313" key="2">
    <source>
        <dbReference type="Proteomes" id="UP001223214"/>
    </source>
</evidence>
<dbReference type="RefSeq" id="WP_285150472.1">
    <property type="nucleotide sequence ID" value="NZ_JASSOM010000002.1"/>
</dbReference>
<gene>
    <name evidence="1" type="ORF">QQF32_00845</name>
</gene>
<comment type="caution">
    <text evidence="1">The sequence shown here is derived from an EMBL/GenBank/DDBJ whole genome shotgun (WGS) entry which is preliminary data.</text>
</comment>
<keyword evidence="2" id="KW-1185">Reference proteome</keyword>
<name>A0AAP4D1C7_9ENTR</name>